<dbReference type="PANTHER" id="PTHR42928:SF3">
    <property type="entry name" value="UPF0065 PROTEIN YFLP"/>
    <property type="match status" value="1"/>
</dbReference>
<name>A0A2A7NEZ9_MYCAG</name>
<dbReference type="Gene3D" id="3.40.190.150">
    <property type="entry name" value="Bordetella uptake gene, domain 1"/>
    <property type="match status" value="1"/>
</dbReference>
<dbReference type="Proteomes" id="UP000220914">
    <property type="component" value="Unassembled WGS sequence"/>
</dbReference>
<reference evidence="3 4" key="1">
    <citation type="submission" date="2017-10" db="EMBL/GenBank/DDBJ databases">
        <title>The new phylogeny of genus Mycobacterium.</title>
        <authorList>
            <person name="Tortoli E."/>
            <person name="Trovato A."/>
            <person name="Cirillo D.M."/>
        </authorList>
    </citation>
    <scope>NUCLEOTIDE SEQUENCE [LARGE SCALE GENOMIC DNA]</scope>
    <source>
        <strain evidence="3 4">CCUG37673</strain>
    </source>
</reference>
<dbReference type="EMBL" id="PDCP01000002">
    <property type="protein sequence ID" value="PEG42692.1"/>
    <property type="molecule type" value="Genomic_DNA"/>
</dbReference>
<proteinExistence type="inferred from homology"/>
<dbReference type="PIRSF" id="PIRSF017082">
    <property type="entry name" value="YflP"/>
    <property type="match status" value="1"/>
</dbReference>
<evidence type="ECO:0000256" key="1">
    <source>
        <dbReference type="ARBA" id="ARBA00006987"/>
    </source>
</evidence>
<comment type="similarity">
    <text evidence="1">Belongs to the UPF0065 (bug) family.</text>
</comment>
<feature type="signal peptide" evidence="2">
    <location>
        <begin position="1"/>
        <end position="25"/>
    </location>
</feature>
<dbReference type="Pfam" id="PF03401">
    <property type="entry name" value="TctC"/>
    <property type="match status" value="1"/>
</dbReference>
<keyword evidence="2" id="KW-0732">Signal</keyword>
<gene>
    <name evidence="3" type="ORF">CQY20_01460</name>
</gene>
<feature type="chain" id="PRO_5038959557" evidence="2">
    <location>
        <begin position="26"/>
        <end position="338"/>
    </location>
</feature>
<evidence type="ECO:0000256" key="2">
    <source>
        <dbReference type="SAM" id="SignalP"/>
    </source>
</evidence>
<accession>A0A2A7NEZ9</accession>
<dbReference type="Gene3D" id="3.40.190.10">
    <property type="entry name" value="Periplasmic binding protein-like II"/>
    <property type="match status" value="1"/>
</dbReference>
<dbReference type="SUPFAM" id="SSF53850">
    <property type="entry name" value="Periplasmic binding protein-like II"/>
    <property type="match status" value="1"/>
</dbReference>
<organism evidence="3 4">
    <name type="scientific">Mycolicibacterium agri</name>
    <name type="common">Mycobacterium agri</name>
    <dbReference type="NCBI Taxonomy" id="36811"/>
    <lineage>
        <taxon>Bacteria</taxon>
        <taxon>Bacillati</taxon>
        <taxon>Actinomycetota</taxon>
        <taxon>Actinomycetes</taxon>
        <taxon>Mycobacteriales</taxon>
        <taxon>Mycobacteriaceae</taxon>
        <taxon>Mycolicibacterium</taxon>
    </lineage>
</organism>
<evidence type="ECO:0000313" key="3">
    <source>
        <dbReference type="EMBL" id="PEG42692.1"/>
    </source>
</evidence>
<dbReference type="RefSeq" id="WP_097937878.1">
    <property type="nucleotide sequence ID" value="NZ_BLKS01000001.1"/>
</dbReference>
<dbReference type="CDD" id="cd07012">
    <property type="entry name" value="PBP2_Bug_TTT"/>
    <property type="match status" value="1"/>
</dbReference>
<evidence type="ECO:0000313" key="4">
    <source>
        <dbReference type="Proteomes" id="UP000220914"/>
    </source>
</evidence>
<dbReference type="AlphaFoldDB" id="A0A2A7NEZ9"/>
<dbReference type="InterPro" id="IPR005064">
    <property type="entry name" value="BUG"/>
</dbReference>
<dbReference type="PANTHER" id="PTHR42928">
    <property type="entry name" value="TRICARBOXYLATE-BINDING PROTEIN"/>
    <property type="match status" value="1"/>
</dbReference>
<sequence>MREVRKFRRCGVGGALLVTSALVLSACSAGGNSGSSGDSGGGDWKPTRQITMISAFGAGGGTDQFARAMLTGLESCGEGIKGNVEYHEGGSGVIGYSYFQQQHGDHVLMATTTELTTLPMFVDTSFTWESFTPIAHLADDQVSIAVPAASPFKSLQDLVEAAKTRKVTIGVVGLSGPDNIARVLLEKQGGVKFEPVIFDGGGETTAALLGGDIDAAIGGAGDIVGQVESGDIRGLAIFGPERYSDGAMAEVPTAQEQGYDIAFTQWRGLLGTPDMSDEARDWYADCFKKWQDTPSYQQYLESALTTPAYSGPEDFTNMLKEQDKEVHEVLEASGAFAQ</sequence>
<protein>
    <submittedName>
        <fullName evidence="3">Twin-arginine translocation pathway signal protein</fullName>
    </submittedName>
</protein>
<comment type="caution">
    <text evidence="3">The sequence shown here is derived from an EMBL/GenBank/DDBJ whole genome shotgun (WGS) entry which is preliminary data.</text>
</comment>
<keyword evidence="4" id="KW-1185">Reference proteome</keyword>
<dbReference type="InterPro" id="IPR042100">
    <property type="entry name" value="Bug_dom1"/>
</dbReference>
<dbReference type="PROSITE" id="PS51257">
    <property type="entry name" value="PROKAR_LIPOPROTEIN"/>
    <property type="match status" value="1"/>
</dbReference>
<dbReference type="OrthoDB" id="9780943at2"/>